<dbReference type="GO" id="GO:0004519">
    <property type="term" value="F:endonuclease activity"/>
    <property type="evidence" value="ECO:0007669"/>
    <property type="project" value="UniProtKB-KW"/>
</dbReference>
<dbReference type="InterPro" id="IPR038570">
    <property type="entry name" value="HicA_sf"/>
</dbReference>
<comment type="similarity">
    <text evidence="1">Belongs to the HicA mRNA interferase family.</text>
</comment>
<dbReference type="GO" id="GO:0003729">
    <property type="term" value="F:mRNA binding"/>
    <property type="evidence" value="ECO:0007669"/>
    <property type="project" value="InterPro"/>
</dbReference>
<keyword evidence="7" id="KW-0346">Stress response</keyword>
<evidence type="ECO:0000256" key="3">
    <source>
        <dbReference type="ARBA" id="ARBA00022722"/>
    </source>
</evidence>
<sequence length="76" mass="8727">MSKKEKLIEAIKNNPKNVRFEDLRKILENLGYTASNTGGSHYVFTKENATSLTIPYKKPVKVIYVKQVIKIIEEES</sequence>
<keyword evidence="6" id="KW-0694">RNA-binding</keyword>
<organism evidence="8">
    <name type="scientific">uncultured Sulfurovum sp</name>
    <dbReference type="NCBI Taxonomy" id="269237"/>
    <lineage>
        <taxon>Bacteria</taxon>
        <taxon>Pseudomonadati</taxon>
        <taxon>Campylobacterota</taxon>
        <taxon>Epsilonproteobacteria</taxon>
        <taxon>Campylobacterales</taxon>
        <taxon>Sulfurovaceae</taxon>
        <taxon>Sulfurovum</taxon>
        <taxon>environmental samples</taxon>
    </lineage>
</organism>
<dbReference type="AlphaFoldDB" id="A0A6S6SBV9"/>
<evidence type="ECO:0000256" key="5">
    <source>
        <dbReference type="ARBA" id="ARBA00022801"/>
    </source>
</evidence>
<dbReference type="SUPFAM" id="SSF54786">
    <property type="entry name" value="YcfA/nrd intein domain"/>
    <property type="match status" value="1"/>
</dbReference>
<keyword evidence="5" id="KW-0378">Hydrolase</keyword>
<reference evidence="8" key="1">
    <citation type="submission" date="2020-01" db="EMBL/GenBank/DDBJ databases">
        <authorList>
            <person name="Meier V. D."/>
            <person name="Meier V D."/>
        </authorList>
    </citation>
    <scope>NUCLEOTIDE SEQUENCE</scope>
    <source>
        <strain evidence="8">HLG_WM_MAG_03</strain>
    </source>
</reference>
<evidence type="ECO:0000256" key="7">
    <source>
        <dbReference type="ARBA" id="ARBA00023016"/>
    </source>
</evidence>
<dbReference type="EMBL" id="CACVAR010000119">
    <property type="protein sequence ID" value="CAA6803696.1"/>
    <property type="molecule type" value="Genomic_DNA"/>
</dbReference>
<dbReference type="InterPro" id="IPR012933">
    <property type="entry name" value="HicA_mRNA_interferase"/>
</dbReference>
<accession>A0A6S6SBV9</accession>
<evidence type="ECO:0000256" key="2">
    <source>
        <dbReference type="ARBA" id="ARBA00022649"/>
    </source>
</evidence>
<proteinExistence type="inferred from homology"/>
<evidence type="ECO:0008006" key="9">
    <source>
        <dbReference type="Google" id="ProtNLM"/>
    </source>
</evidence>
<protein>
    <recommendedName>
        <fullName evidence="9">Toxin HicA</fullName>
    </recommendedName>
</protein>
<keyword evidence="3" id="KW-0540">Nuclease</keyword>
<evidence type="ECO:0000313" key="8">
    <source>
        <dbReference type="EMBL" id="CAA6803696.1"/>
    </source>
</evidence>
<keyword evidence="2" id="KW-1277">Toxin-antitoxin system</keyword>
<name>A0A6S6SBV9_9BACT</name>
<keyword evidence="4" id="KW-0255">Endonuclease</keyword>
<dbReference type="GO" id="GO:0016787">
    <property type="term" value="F:hydrolase activity"/>
    <property type="evidence" value="ECO:0007669"/>
    <property type="project" value="UniProtKB-KW"/>
</dbReference>
<evidence type="ECO:0000256" key="1">
    <source>
        <dbReference type="ARBA" id="ARBA00006620"/>
    </source>
</evidence>
<dbReference type="Pfam" id="PF07927">
    <property type="entry name" value="HicA_toxin"/>
    <property type="match status" value="1"/>
</dbReference>
<gene>
    <name evidence="8" type="ORF">HELGO_WM35055</name>
</gene>
<dbReference type="Gene3D" id="3.30.920.30">
    <property type="entry name" value="Hypothetical protein"/>
    <property type="match status" value="1"/>
</dbReference>
<evidence type="ECO:0000256" key="6">
    <source>
        <dbReference type="ARBA" id="ARBA00022884"/>
    </source>
</evidence>
<evidence type="ECO:0000256" key="4">
    <source>
        <dbReference type="ARBA" id="ARBA00022759"/>
    </source>
</evidence>